<dbReference type="OrthoDB" id="10261348at2759"/>
<evidence type="ECO:0000313" key="2">
    <source>
        <dbReference type="EMBL" id="GMF24953.1"/>
    </source>
</evidence>
<gene>
    <name evidence="2" type="ORF">Pfra01_000433700</name>
</gene>
<feature type="region of interest" description="Disordered" evidence="1">
    <location>
        <begin position="16"/>
        <end position="81"/>
    </location>
</feature>
<dbReference type="GO" id="GO:0005684">
    <property type="term" value="C:U2-type spliceosomal complex"/>
    <property type="evidence" value="ECO:0007669"/>
    <property type="project" value="TreeGrafter"/>
</dbReference>
<accession>A0A9W6X041</accession>
<keyword evidence="3" id="KW-1185">Reference proteome</keyword>
<proteinExistence type="predicted"/>
<dbReference type="EMBL" id="BSXT01000346">
    <property type="protein sequence ID" value="GMF24953.1"/>
    <property type="molecule type" value="Genomic_DNA"/>
</dbReference>
<protein>
    <submittedName>
        <fullName evidence="2">Unnamed protein product</fullName>
    </submittedName>
</protein>
<dbReference type="PANTHER" id="PTHR31551">
    <property type="entry name" value="PRE-MRNA-SPLICING FACTOR CWF18"/>
    <property type="match status" value="1"/>
</dbReference>
<dbReference type="PANTHER" id="PTHR31551:SF1">
    <property type="entry name" value="COILED-COIL DOMAIN-CONTAINING PROTEIN 12"/>
    <property type="match status" value="1"/>
</dbReference>
<feature type="compositionally biased region" description="Low complexity" evidence="1">
    <location>
        <begin position="46"/>
        <end position="61"/>
    </location>
</feature>
<evidence type="ECO:0000313" key="3">
    <source>
        <dbReference type="Proteomes" id="UP001165121"/>
    </source>
</evidence>
<dbReference type="Proteomes" id="UP001165121">
    <property type="component" value="Unassembled WGS sequence"/>
</dbReference>
<feature type="region of interest" description="Disordered" evidence="1">
    <location>
        <begin position="169"/>
        <end position="195"/>
    </location>
</feature>
<comment type="caution">
    <text evidence="2">The sequence shown here is derived from an EMBL/GenBank/DDBJ whole genome shotgun (WGS) entry which is preliminary data.</text>
</comment>
<feature type="compositionally biased region" description="Acidic residues" evidence="1">
    <location>
        <begin position="172"/>
        <end position="195"/>
    </location>
</feature>
<sequence length="195" mass="22352">MADDAMPRAKRLKLLREAKSRKECGESNNGEAGSLVAEALKSASDEPTQQQQQQEEVQPTKQNEDAEMVDADTDNTDESAQNLVEKVENAQEEDAKTEDESDDELLNLAPKRANWDMERDIAPMLRKLERRTQHAIVEILRTLLYLVQCCDKLWTIYSRLYVYAGEKLAAEQQEESEEEEDDDEEEEAEDEVIDE</sequence>
<feature type="compositionally biased region" description="Acidic residues" evidence="1">
    <location>
        <begin position="65"/>
        <end position="77"/>
    </location>
</feature>
<dbReference type="InterPro" id="IPR013169">
    <property type="entry name" value="mRNA_splic_Cwf18-like"/>
</dbReference>
<feature type="compositionally biased region" description="Basic and acidic residues" evidence="1">
    <location>
        <begin position="16"/>
        <end position="25"/>
    </location>
</feature>
<name>A0A9W6X041_9STRA</name>
<dbReference type="GO" id="GO:0071014">
    <property type="term" value="C:post-mRNA release spliceosomal complex"/>
    <property type="evidence" value="ECO:0007669"/>
    <property type="project" value="TreeGrafter"/>
</dbReference>
<evidence type="ECO:0000256" key="1">
    <source>
        <dbReference type="SAM" id="MobiDB-lite"/>
    </source>
</evidence>
<dbReference type="AlphaFoldDB" id="A0A9W6X041"/>
<reference evidence="2" key="1">
    <citation type="submission" date="2023-04" db="EMBL/GenBank/DDBJ databases">
        <title>Phytophthora fragariaefolia NBRC 109709.</title>
        <authorList>
            <person name="Ichikawa N."/>
            <person name="Sato H."/>
            <person name="Tonouchi N."/>
        </authorList>
    </citation>
    <scope>NUCLEOTIDE SEQUENCE</scope>
    <source>
        <strain evidence="2">NBRC 109709</strain>
    </source>
</reference>
<dbReference type="Pfam" id="PF08315">
    <property type="entry name" value="cwf18"/>
    <property type="match status" value="1"/>
</dbReference>
<organism evidence="2 3">
    <name type="scientific">Phytophthora fragariaefolia</name>
    <dbReference type="NCBI Taxonomy" id="1490495"/>
    <lineage>
        <taxon>Eukaryota</taxon>
        <taxon>Sar</taxon>
        <taxon>Stramenopiles</taxon>
        <taxon>Oomycota</taxon>
        <taxon>Peronosporomycetes</taxon>
        <taxon>Peronosporales</taxon>
        <taxon>Peronosporaceae</taxon>
        <taxon>Phytophthora</taxon>
    </lineage>
</organism>